<accession>A0AAV5LYQ7</accession>
<protein>
    <recommendedName>
        <fullName evidence="3">Ribosomal protein L32</fullName>
    </recommendedName>
</protein>
<evidence type="ECO:0000313" key="1">
    <source>
        <dbReference type="EMBL" id="GKV41853.1"/>
    </source>
</evidence>
<sequence length="44" mass="5229">MQDFATFLFKEKTDFSKLLFTRPKVFCLKIFSGKFLHQLEMVAP</sequence>
<keyword evidence="2" id="KW-1185">Reference proteome</keyword>
<evidence type="ECO:0008006" key="3">
    <source>
        <dbReference type="Google" id="ProtNLM"/>
    </source>
</evidence>
<dbReference type="EMBL" id="BPVZ01000153">
    <property type="protein sequence ID" value="GKV41853.1"/>
    <property type="molecule type" value="Genomic_DNA"/>
</dbReference>
<evidence type="ECO:0000313" key="2">
    <source>
        <dbReference type="Proteomes" id="UP001054252"/>
    </source>
</evidence>
<organism evidence="1 2">
    <name type="scientific">Rubroshorea leprosula</name>
    <dbReference type="NCBI Taxonomy" id="152421"/>
    <lineage>
        <taxon>Eukaryota</taxon>
        <taxon>Viridiplantae</taxon>
        <taxon>Streptophyta</taxon>
        <taxon>Embryophyta</taxon>
        <taxon>Tracheophyta</taxon>
        <taxon>Spermatophyta</taxon>
        <taxon>Magnoliopsida</taxon>
        <taxon>eudicotyledons</taxon>
        <taxon>Gunneridae</taxon>
        <taxon>Pentapetalae</taxon>
        <taxon>rosids</taxon>
        <taxon>malvids</taxon>
        <taxon>Malvales</taxon>
        <taxon>Dipterocarpaceae</taxon>
        <taxon>Rubroshorea</taxon>
    </lineage>
</organism>
<name>A0AAV5LYQ7_9ROSI</name>
<dbReference type="AlphaFoldDB" id="A0AAV5LYQ7"/>
<dbReference type="Proteomes" id="UP001054252">
    <property type="component" value="Unassembled WGS sequence"/>
</dbReference>
<gene>
    <name evidence="1" type="ORF">SLEP1_g49333</name>
</gene>
<reference evidence="1 2" key="1">
    <citation type="journal article" date="2021" name="Commun. Biol.">
        <title>The genome of Shorea leprosula (Dipterocarpaceae) highlights the ecological relevance of drought in aseasonal tropical rainforests.</title>
        <authorList>
            <person name="Ng K.K.S."/>
            <person name="Kobayashi M.J."/>
            <person name="Fawcett J.A."/>
            <person name="Hatakeyama M."/>
            <person name="Paape T."/>
            <person name="Ng C.H."/>
            <person name="Ang C.C."/>
            <person name="Tnah L.H."/>
            <person name="Lee C.T."/>
            <person name="Nishiyama T."/>
            <person name="Sese J."/>
            <person name="O'Brien M.J."/>
            <person name="Copetti D."/>
            <person name="Mohd Noor M.I."/>
            <person name="Ong R.C."/>
            <person name="Putra M."/>
            <person name="Sireger I.Z."/>
            <person name="Indrioko S."/>
            <person name="Kosugi Y."/>
            <person name="Izuno A."/>
            <person name="Isagi Y."/>
            <person name="Lee S.L."/>
            <person name="Shimizu K.K."/>
        </authorList>
    </citation>
    <scope>NUCLEOTIDE SEQUENCE [LARGE SCALE GENOMIC DNA]</scope>
    <source>
        <strain evidence="1">214</strain>
    </source>
</reference>
<comment type="caution">
    <text evidence="1">The sequence shown here is derived from an EMBL/GenBank/DDBJ whole genome shotgun (WGS) entry which is preliminary data.</text>
</comment>
<proteinExistence type="predicted"/>